<dbReference type="RefSeq" id="WP_345610957.1">
    <property type="nucleotide sequence ID" value="NZ_BAABJO010000035.1"/>
</dbReference>
<comment type="caution">
    <text evidence="2">The sequence shown here is derived from an EMBL/GenBank/DDBJ whole genome shotgun (WGS) entry which is preliminary data.</text>
</comment>
<accession>A0ABP9P0Z7</accession>
<feature type="compositionally biased region" description="Low complexity" evidence="1">
    <location>
        <begin position="9"/>
        <end position="26"/>
    </location>
</feature>
<protein>
    <submittedName>
        <fullName evidence="2">Uncharacterized protein</fullName>
    </submittedName>
</protein>
<feature type="region of interest" description="Disordered" evidence="1">
    <location>
        <begin position="1"/>
        <end position="42"/>
    </location>
</feature>
<gene>
    <name evidence="2" type="ORF">GCM10023320_68650</name>
</gene>
<proteinExistence type="predicted"/>
<dbReference type="Proteomes" id="UP001500804">
    <property type="component" value="Unassembled WGS sequence"/>
</dbReference>
<evidence type="ECO:0000256" key="1">
    <source>
        <dbReference type="SAM" id="MobiDB-lite"/>
    </source>
</evidence>
<reference evidence="3" key="1">
    <citation type="journal article" date="2019" name="Int. J. Syst. Evol. Microbiol.">
        <title>The Global Catalogue of Microorganisms (GCM) 10K type strain sequencing project: providing services to taxonomists for standard genome sequencing and annotation.</title>
        <authorList>
            <consortium name="The Broad Institute Genomics Platform"/>
            <consortium name="The Broad Institute Genome Sequencing Center for Infectious Disease"/>
            <person name="Wu L."/>
            <person name="Ma J."/>
        </authorList>
    </citation>
    <scope>NUCLEOTIDE SEQUENCE [LARGE SCALE GENOMIC DNA]</scope>
    <source>
        <strain evidence="3">JCM 18302</strain>
    </source>
</reference>
<sequence>MSEEAGTDGSQAAVPAARGAAGVSVPLLERPQRRGAGLPRAAPVAVRAPPFGAFPG</sequence>
<evidence type="ECO:0000313" key="2">
    <source>
        <dbReference type="EMBL" id="GAA5136848.1"/>
    </source>
</evidence>
<organism evidence="2 3">
    <name type="scientific">Pseudonocardia adelaidensis</name>
    <dbReference type="NCBI Taxonomy" id="648754"/>
    <lineage>
        <taxon>Bacteria</taxon>
        <taxon>Bacillati</taxon>
        <taxon>Actinomycetota</taxon>
        <taxon>Actinomycetes</taxon>
        <taxon>Pseudonocardiales</taxon>
        <taxon>Pseudonocardiaceae</taxon>
        <taxon>Pseudonocardia</taxon>
    </lineage>
</organism>
<dbReference type="EMBL" id="BAABJO010000035">
    <property type="protein sequence ID" value="GAA5136848.1"/>
    <property type="molecule type" value="Genomic_DNA"/>
</dbReference>
<keyword evidence="3" id="KW-1185">Reference proteome</keyword>
<name>A0ABP9P0Z7_9PSEU</name>
<evidence type="ECO:0000313" key="3">
    <source>
        <dbReference type="Proteomes" id="UP001500804"/>
    </source>
</evidence>